<feature type="transmembrane region" description="Helical" evidence="1">
    <location>
        <begin position="6"/>
        <end position="23"/>
    </location>
</feature>
<keyword evidence="3" id="KW-1185">Reference proteome</keyword>
<keyword evidence="1" id="KW-1133">Transmembrane helix</keyword>
<evidence type="ECO:0000313" key="2">
    <source>
        <dbReference type="EMBL" id="GAA4113675.1"/>
    </source>
</evidence>
<keyword evidence="1" id="KW-0812">Transmembrane</keyword>
<reference evidence="3" key="1">
    <citation type="journal article" date="2019" name="Int. J. Syst. Evol. Microbiol.">
        <title>The Global Catalogue of Microorganisms (GCM) 10K type strain sequencing project: providing services to taxonomists for standard genome sequencing and annotation.</title>
        <authorList>
            <consortium name="The Broad Institute Genomics Platform"/>
            <consortium name="The Broad Institute Genome Sequencing Center for Infectious Disease"/>
            <person name="Wu L."/>
            <person name="Ma J."/>
        </authorList>
    </citation>
    <scope>NUCLEOTIDE SEQUENCE [LARGE SCALE GENOMIC DNA]</scope>
    <source>
        <strain evidence="3">JCM 17106</strain>
    </source>
</reference>
<keyword evidence="1" id="KW-0472">Membrane</keyword>
<sequence>MIFRILLIVLVIGGIYLFVKNMLGTTDFKKCGKCDGRGYWIAMRGERDKCDVCKGAGKVSRKI</sequence>
<accession>A0ABP7XEG3</accession>
<evidence type="ECO:0000256" key="1">
    <source>
        <dbReference type="SAM" id="Phobius"/>
    </source>
</evidence>
<evidence type="ECO:0000313" key="3">
    <source>
        <dbReference type="Proteomes" id="UP001500459"/>
    </source>
</evidence>
<dbReference type="InterPro" id="IPR036410">
    <property type="entry name" value="HSP_DnaJ_Cys-rich_dom_sf"/>
</dbReference>
<name>A0ABP7XEG3_9FLAO</name>
<proteinExistence type="predicted"/>
<evidence type="ECO:0008006" key="4">
    <source>
        <dbReference type="Google" id="ProtNLM"/>
    </source>
</evidence>
<dbReference type="Proteomes" id="UP001500459">
    <property type="component" value="Unassembled WGS sequence"/>
</dbReference>
<dbReference type="SUPFAM" id="SSF57938">
    <property type="entry name" value="DnaJ/Hsp40 cysteine-rich domain"/>
    <property type="match status" value="1"/>
</dbReference>
<protein>
    <recommendedName>
        <fullName evidence="4">Membrane or secreted protein</fullName>
    </recommendedName>
</protein>
<comment type="caution">
    <text evidence="2">The sequence shown here is derived from an EMBL/GenBank/DDBJ whole genome shotgun (WGS) entry which is preliminary data.</text>
</comment>
<dbReference type="EMBL" id="BAABCW010000003">
    <property type="protein sequence ID" value="GAA4113675.1"/>
    <property type="molecule type" value="Genomic_DNA"/>
</dbReference>
<organism evidence="2 3">
    <name type="scientific">Aquimarina addita</name>
    <dbReference type="NCBI Taxonomy" id="870485"/>
    <lineage>
        <taxon>Bacteria</taxon>
        <taxon>Pseudomonadati</taxon>
        <taxon>Bacteroidota</taxon>
        <taxon>Flavobacteriia</taxon>
        <taxon>Flavobacteriales</taxon>
        <taxon>Flavobacteriaceae</taxon>
        <taxon>Aquimarina</taxon>
    </lineage>
</organism>
<dbReference type="Gene3D" id="6.20.20.10">
    <property type="match status" value="1"/>
</dbReference>
<gene>
    <name evidence="2" type="ORF">GCM10022393_12820</name>
</gene>